<reference evidence="6" key="1">
    <citation type="journal article" date="2013" name="Nat. Biotechnol.">
        <title>Draft genome sequence of chickpea (Cicer arietinum) provides a resource for trait improvement.</title>
        <authorList>
            <person name="Varshney R.K."/>
            <person name="Song C."/>
            <person name="Saxena R.K."/>
            <person name="Azam S."/>
            <person name="Yu S."/>
            <person name="Sharpe A.G."/>
            <person name="Cannon S."/>
            <person name="Baek J."/>
            <person name="Rosen B.D."/>
            <person name="Tar'an B."/>
            <person name="Millan T."/>
            <person name="Zhang X."/>
            <person name="Ramsay L.D."/>
            <person name="Iwata A."/>
            <person name="Wang Y."/>
            <person name="Nelson W."/>
            <person name="Farmer A.D."/>
            <person name="Gaur P.M."/>
            <person name="Soderlund C."/>
            <person name="Penmetsa R.V."/>
            <person name="Xu C."/>
            <person name="Bharti A.K."/>
            <person name="He W."/>
            <person name="Winter P."/>
            <person name="Zhao S."/>
            <person name="Hane J.K."/>
            <person name="Carrasquilla-Garcia N."/>
            <person name="Condie J.A."/>
            <person name="Upadhyaya H.D."/>
            <person name="Luo M.C."/>
            <person name="Thudi M."/>
            <person name="Gowda C.L."/>
            <person name="Singh N.P."/>
            <person name="Lichtenzveig J."/>
            <person name="Gali K.K."/>
            <person name="Rubio J."/>
            <person name="Nadarajan N."/>
            <person name="Dolezel J."/>
            <person name="Bansal K.C."/>
            <person name="Xu X."/>
            <person name="Edwards D."/>
            <person name="Zhang G."/>
            <person name="Kahl G."/>
            <person name="Gil J."/>
            <person name="Singh K.B."/>
            <person name="Datta S.K."/>
            <person name="Jackson S.A."/>
            <person name="Wang J."/>
            <person name="Cook D.R."/>
        </authorList>
    </citation>
    <scope>NUCLEOTIDE SEQUENCE [LARGE SCALE GENOMIC DNA]</scope>
    <source>
        <strain evidence="6">cv. CDC Frontier</strain>
    </source>
</reference>
<keyword evidence="4" id="KW-0812">Transmembrane</keyword>
<dbReference type="SUPFAM" id="SSF57850">
    <property type="entry name" value="RING/U-box"/>
    <property type="match status" value="1"/>
</dbReference>
<evidence type="ECO:0000313" key="6">
    <source>
        <dbReference type="Proteomes" id="UP000087171"/>
    </source>
</evidence>
<dbReference type="SMART" id="SM00744">
    <property type="entry name" value="RINGv"/>
    <property type="match status" value="1"/>
</dbReference>
<dbReference type="PANTHER" id="PTHR46214">
    <property type="entry name" value="ZINC FINGER, RING-CH-TYPE"/>
    <property type="match status" value="1"/>
</dbReference>
<keyword evidence="2" id="KW-0863">Zinc-finger</keyword>
<evidence type="ECO:0000256" key="2">
    <source>
        <dbReference type="ARBA" id="ARBA00022771"/>
    </source>
</evidence>
<reference evidence="7" key="2">
    <citation type="submission" date="2025-08" db="UniProtKB">
        <authorList>
            <consortium name="RefSeq"/>
        </authorList>
    </citation>
    <scope>IDENTIFICATION</scope>
    <source>
        <tissue evidence="7">Etiolated seedlings</tissue>
    </source>
</reference>
<dbReference type="GO" id="GO:0008270">
    <property type="term" value="F:zinc ion binding"/>
    <property type="evidence" value="ECO:0007669"/>
    <property type="project" value="UniProtKB-KW"/>
</dbReference>
<dbReference type="RefSeq" id="XP_004485914.1">
    <property type="nucleotide sequence ID" value="XM_004485857.3"/>
</dbReference>
<dbReference type="STRING" id="3827.A0A1S2X9X9"/>
<dbReference type="AlphaFoldDB" id="A0A1S2X9X9"/>
<evidence type="ECO:0000256" key="4">
    <source>
        <dbReference type="SAM" id="Phobius"/>
    </source>
</evidence>
<name>A0A1S2X9X9_CICAR</name>
<dbReference type="OrthoDB" id="1734943at2759"/>
<proteinExistence type="predicted"/>
<keyword evidence="1" id="KW-0479">Metal-binding</keyword>
<keyword evidence="6" id="KW-1185">Reference proteome</keyword>
<accession>A0A1S2X9X9</accession>
<dbReference type="eggNOG" id="KOG1609">
    <property type="taxonomic scope" value="Eukaryota"/>
</dbReference>
<feature type="domain" description="RING-CH-type" evidence="5">
    <location>
        <begin position="159"/>
        <end position="234"/>
    </location>
</feature>
<keyword evidence="4" id="KW-0472">Membrane</keyword>
<dbReference type="GeneID" id="101509109"/>
<evidence type="ECO:0000313" key="7">
    <source>
        <dbReference type="RefSeq" id="XP_004485914.1"/>
    </source>
</evidence>
<gene>
    <name evidence="7" type="primary">LOC101509109</name>
</gene>
<dbReference type="Proteomes" id="UP000087171">
    <property type="component" value="Chromosome Ca1"/>
</dbReference>
<sequence>MGRDGGKGSVEVFDSVHEVMNENLSDFVEGVGEVGTSREMGKDSINLGSNKELKEECEEVKDQEKCDEENICDVLHEVDQGTSYSSSSLVNEEVVETVVVIESVLSEYINGEDRKLEEKVDESGGLSLVSMKEPKGVSETDNDSCVIDMKCSSHKGFYENSQGERICRICQLTSVQASDATTVGNASDTSGDFIQLGCACKDELGIAHVHCAEMWFKLKGNRLCEICGETAKNVSSVANTGFMEEWNDRRFMDNNINSPPRFGGWWRRQPFCNFLMVCLVIAFVLPWFFRVNMF</sequence>
<evidence type="ECO:0000259" key="5">
    <source>
        <dbReference type="PROSITE" id="PS51292"/>
    </source>
</evidence>
<keyword evidence="4" id="KW-1133">Transmembrane helix</keyword>
<evidence type="ECO:0000256" key="1">
    <source>
        <dbReference type="ARBA" id="ARBA00022723"/>
    </source>
</evidence>
<dbReference type="InterPro" id="IPR013083">
    <property type="entry name" value="Znf_RING/FYVE/PHD"/>
</dbReference>
<dbReference type="InterPro" id="IPR011016">
    <property type="entry name" value="Znf_RING-CH"/>
</dbReference>
<keyword evidence="3" id="KW-0862">Zinc</keyword>
<dbReference type="PANTHER" id="PTHR46214:SF8">
    <property type="entry name" value="RING_FYVE_PHD ZINC FINGER SUPERFAMILY PROTEIN"/>
    <property type="match status" value="1"/>
</dbReference>
<feature type="transmembrane region" description="Helical" evidence="4">
    <location>
        <begin position="271"/>
        <end position="289"/>
    </location>
</feature>
<dbReference type="Pfam" id="PF12906">
    <property type="entry name" value="RINGv"/>
    <property type="match status" value="1"/>
</dbReference>
<dbReference type="KEGG" id="cam:101509109"/>
<evidence type="ECO:0000256" key="3">
    <source>
        <dbReference type="ARBA" id="ARBA00022833"/>
    </source>
</evidence>
<dbReference type="Gene3D" id="3.30.40.10">
    <property type="entry name" value="Zinc/RING finger domain, C3HC4 (zinc finger)"/>
    <property type="match status" value="1"/>
</dbReference>
<dbReference type="PROSITE" id="PS51292">
    <property type="entry name" value="ZF_RING_CH"/>
    <property type="match status" value="1"/>
</dbReference>
<organism evidence="6 7">
    <name type="scientific">Cicer arietinum</name>
    <name type="common">Chickpea</name>
    <name type="synonym">Garbanzo</name>
    <dbReference type="NCBI Taxonomy" id="3827"/>
    <lineage>
        <taxon>Eukaryota</taxon>
        <taxon>Viridiplantae</taxon>
        <taxon>Streptophyta</taxon>
        <taxon>Embryophyta</taxon>
        <taxon>Tracheophyta</taxon>
        <taxon>Spermatophyta</taxon>
        <taxon>Magnoliopsida</taxon>
        <taxon>eudicotyledons</taxon>
        <taxon>Gunneridae</taxon>
        <taxon>Pentapetalae</taxon>
        <taxon>rosids</taxon>
        <taxon>fabids</taxon>
        <taxon>Fabales</taxon>
        <taxon>Fabaceae</taxon>
        <taxon>Papilionoideae</taxon>
        <taxon>50 kb inversion clade</taxon>
        <taxon>NPAAA clade</taxon>
        <taxon>Hologalegina</taxon>
        <taxon>IRL clade</taxon>
        <taxon>Cicereae</taxon>
        <taxon>Cicer</taxon>
    </lineage>
</organism>
<dbReference type="PaxDb" id="3827-XP_004485914.1"/>
<protein>
    <submittedName>
        <fullName evidence="7">Uncharacterized protein LOC101509109</fullName>
    </submittedName>
</protein>